<evidence type="ECO:0000259" key="1">
    <source>
        <dbReference type="PROSITE" id="PS51462"/>
    </source>
</evidence>
<dbReference type="CDD" id="cd02883">
    <property type="entry name" value="NUDIX_Hydrolase"/>
    <property type="match status" value="1"/>
</dbReference>
<dbReference type="RefSeq" id="WP_027313511.1">
    <property type="nucleotide sequence ID" value="NZ_JBHLZN010000001.1"/>
</dbReference>
<dbReference type="EMBL" id="JBHLZN010000001">
    <property type="protein sequence ID" value="MFB9884845.1"/>
    <property type="molecule type" value="Genomic_DNA"/>
</dbReference>
<dbReference type="Proteomes" id="UP001589628">
    <property type="component" value="Unassembled WGS sequence"/>
</dbReference>
<keyword evidence="3" id="KW-1185">Reference proteome</keyword>
<protein>
    <submittedName>
        <fullName evidence="2">NUDIX hydrolase</fullName>
    </submittedName>
</protein>
<reference evidence="2 3" key="1">
    <citation type="submission" date="2024-09" db="EMBL/GenBank/DDBJ databases">
        <authorList>
            <person name="Sun Q."/>
            <person name="Mori K."/>
        </authorList>
    </citation>
    <scope>NUCLEOTIDE SEQUENCE [LARGE SCALE GENOMIC DNA]</scope>
    <source>
        <strain evidence="2 3">ATCC 51285</strain>
    </source>
</reference>
<evidence type="ECO:0000313" key="2">
    <source>
        <dbReference type="EMBL" id="MFB9884845.1"/>
    </source>
</evidence>
<organism evidence="2 3">
    <name type="scientific">Balneatrix alpica</name>
    <dbReference type="NCBI Taxonomy" id="75684"/>
    <lineage>
        <taxon>Bacteria</taxon>
        <taxon>Pseudomonadati</taxon>
        <taxon>Pseudomonadota</taxon>
        <taxon>Gammaproteobacteria</taxon>
        <taxon>Oceanospirillales</taxon>
        <taxon>Balneatrichaceae</taxon>
        <taxon>Balneatrix</taxon>
    </lineage>
</organism>
<comment type="caution">
    <text evidence="2">The sequence shown here is derived from an EMBL/GenBank/DDBJ whole genome shotgun (WGS) entry which is preliminary data.</text>
</comment>
<proteinExistence type="predicted"/>
<evidence type="ECO:0000313" key="3">
    <source>
        <dbReference type="Proteomes" id="UP001589628"/>
    </source>
</evidence>
<sequence length="245" mass="27320">MHPTEWHSPALPGPELIQQLNQQDPEHIRLLAVYPDTPDLLLQGEASLDLSQEAYQQALTQLQHNESVCLLTLESLHSPLAAYTSDYASVMALRAQGQRPRLVAATCVAVDASCTQLYLQRRSQRNHLYPGYLSLFGGGISPLQDRAQPAQAMLRELQEESGLYGHLGPSTPWLLTQEVNYGAVQLNALQVRCLNQPPHSGFDDEGSLVTLPLSQLAQALQQDNYQWTPLARLVLQYFLAWRVES</sequence>
<dbReference type="GO" id="GO:0016787">
    <property type="term" value="F:hydrolase activity"/>
    <property type="evidence" value="ECO:0007669"/>
    <property type="project" value="UniProtKB-KW"/>
</dbReference>
<dbReference type="InterPro" id="IPR015797">
    <property type="entry name" value="NUDIX_hydrolase-like_dom_sf"/>
</dbReference>
<feature type="domain" description="Nudix hydrolase" evidence="1">
    <location>
        <begin position="100"/>
        <end position="235"/>
    </location>
</feature>
<gene>
    <name evidence="2" type="ORF">ACFFLH_00245</name>
</gene>
<dbReference type="SUPFAM" id="SSF55811">
    <property type="entry name" value="Nudix"/>
    <property type="match status" value="1"/>
</dbReference>
<keyword evidence="2" id="KW-0378">Hydrolase</keyword>
<dbReference type="Pfam" id="PF00293">
    <property type="entry name" value="NUDIX"/>
    <property type="match status" value="1"/>
</dbReference>
<dbReference type="InterPro" id="IPR000086">
    <property type="entry name" value="NUDIX_hydrolase_dom"/>
</dbReference>
<name>A0ABV5Z6J6_9GAMM</name>
<dbReference type="PROSITE" id="PS51462">
    <property type="entry name" value="NUDIX"/>
    <property type="match status" value="1"/>
</dbReference>
<dbReference type="Gene3D" id="3.90.79.10">
    <property type="entry name" value="Nucleoside Triphosphate Pyrophosphohydrolase"/>
    <property type="match status" value="1"/>
</dbReference>
<accession>A0ABV5Z6J6</accession>